<comment type="caution">
    <text evidence="1">The sequence shown here is derived from an EMBL/GenBank/DDBJ whole genome shotgun (WGS) entry which is preliminary data.</text>
</comment>
<organism evidence="1 2">
    <name type="scientific">Camellia lanceoleosa</name>
    <dbReference type="NCBI Taxonomy" id="1840588"/>
    <lineage>
        <taxon>Eukaryota</taxon>
        <taxon>Viridiplantae</taxon>
        <taxon>Streptophyta</taxon>
        <taxon>Embryophyta</taxon>
        <taxon>Tracheophyta</taxon>
        <taxon>Spermatophyta</taxon>
        <taxon>Magnoliopsida</taxon>
        <taxon>eudicotyledons</taxon>
        <taxon>Gunneridae</taxon>
        <taxon>Pentapetalae</taxon>
        <taxon>asterids</taxon>
        <taxon>Ericales</taxon>
        <taxon>Theaceae</taxon>
        <taxon>Camellia</taxon>
    </lineage>
</organism>
<dbReference type="Proteomes" id="UP001060215">
    <property type="component" value="Chromosome 10"/>
</dbReference>
<sequence length="107" mass="12002">MLPCELRGVSSMVVEDGRVESESLKSVKRVSKDQKELDLCAEEFDVGRLSRLMGPEASNYTGELEDLYKKMLAKVDGLARLVEKSSARVLEQENHNMKLRCKVAGLE</sequence>
<accession>A0ACC0GCM3</accession>
<dbReference type="EMBL" id="CM045767">
    <property type="protein sequence ID" value="KAI7997386.1"/>
    <property type="molecule type" value="Genomic_DNA"/>
</dbReference>
<gene>
    <name evidence="1" type="ORF">LOK49_LG10G02368</name>
</gene>
<name>A0ACC0GCM3_9ERIC</name>
<protein>
    <submittedName>
        <fullName evidence="1">Uncharacterized protein</fullName>
    </submittedName>
</protein>
<proteinExistence type="predicted"/>
<evidence type="ECO:0000313" key="1">
    <source>
        <dbReference type="EMBL" id="KAI7997386.1"/>
    </source>
</evidence>
<evidence type="ECO:0000313" key="2">
    <source>
        <dbReference type="Proteomes" id="UP001060215"/>
    </source>
</evidence>
<reference evidence="1 2" key="1">
    <citation type="journal article" date="2022" name="Plant J.">
        <title>Chromosome-level genome of Camellia lanceoleosa provides a valuable resource for understanding genome evolution and self-incompatibility.</title>
        <authorList>
            <person name="Gong W."/>
            <person name="Xiao S."/>
            <person name="Wang L."/>
            <person name="Liao Z."/>
            <person name="Chang Y."/>
            <person name="Mo W."/>
            <person name="Hu G."/>
            <person name="Li W."/>
            <person name="Zhao G."/>
            <person name="Zhu H."/>
            <person name="Hu X."/>
            <person name="Ji K."/>
            <person name="Xiang X."/>
            <person name="Song Q."/>
            <person name="Yuan D."/>
            <person name="Jin S."/>
            <person name="Zhang L."/>
        </authorList>
    </citation>
    <scope>NUCLEOTIDE SEQUENCE [LARGE SCALE GENOMIC DNA]</scope>
    <source>
        <strain evidence="1">SQ_2022a</strain>
    </source>
</reference>
<keyword evidence="2" id="KW-1185">Reference proteome</keyword>